<dbReference type="PANTHER" id="PTHR14969:SF62">
    <property type="entry name" value="DECAPRENYLPHOSPHORYL-5-PHOSPHORIBOSE PHOSPHATASE RV3807C-RELATED"/>
    <property type="match status" value="1"/>
</dbReference>
<dbReference type="SUPFAM" id="SSF48317">
    <property type="entry name" value="Acid phosphatase/Vanadium-dependent haloperoxidase"/>
    <property type="match status" value="1"/>
</dbReference>
<dbReference type="Proteomes" id="UP001597380">
    <property type="component" value="Unassembled WGS sequence"/>
</dbReference>
<name>A0ABW4XPC8_9GAMM</name>
<keyword evidence="13" id="KW-1185">Reference proteome</keyword>
<dbReference type="PANTHER" id="PTHR14969">
    <property type="entry name" value="SPHINGOSINE-1-PHOSPHATE PHOSPHOHYDROLASE"/>
    <property type="match status" value="1"/>
</dbReference>
<keyword evidence="4 10" id="KW-0812">Transmembrane</keyword>
<evidence type="ECO:0000256" key="6">
    <source>
        <dbReference type="ARBA" id="ARBA00022989"/>
    </source>
</evidence>
<evidence type="ECO:0000256" key="1">
    <source>
        <dbReference type="ARBA" id="ARBA00004651"/>
    </source>
</evidence>
<dbReference type="InterPro" id="IPR000326">
    <property type="entry name" value="PAP2/HPO"/>
</dbReference>
<reference evidence="13" key="1">
    <citation type="journal article" date="2019" name="Int. J. Syst. Evol. Microbiol.">
        <title>The Global Catalogue of Microorganisms (GCM) 10K type strain sequencing project: providing services to taxonomists for standard genome sequencing and annotation.</title>
        <authorList>
            <consortium name="The Broad Institute Genomics Platform"/>
            <consortium name="The Broad Institute Genome Sequencing Center for Infectious Disease"/>
            <person name="Wu L."/>
            <person name="Ma J."/>
        </authorList>
    </citation>
    <scope>NUCLEOTIDE SEQUENCE [LARGE SCALE GENOMIC DNA]</scope>
    <source>
        <strain evidence="13">CGMCC 1.10992</strain>
    </source>
</reference>
<keyword evidence="3" id="KW-1003">Cell membrane</keyword>
<evidence type="ECO:0000256" key="10">
    <source>
        <dbReference type="SAM" id="Phobius"/>
    </source>
</evidence>
<accession>A0ABW4XPC8</accession>
<comment type="subcellular location">
    <subcellularLocation>
        <location evidence="1">Cell membrane</location>
        <topology evidence="1">Multi-pass membrane protein</topology>
    </subcellularLocation>
</comment>
<evidence type="ECO:0000256" key="8">
    <source>
        <dbReference type="ARBA" id="ARBA00032707"/>
    </source>
</evidence>
<evidence type="ECO:0000259" key="11">
    <source>
        <dbReference type="SMART" id="SM00014"/>
    </source>
</evidence>
<sequence length="172" mass="19071">MNIVSLKQFDERLFVRLSAATRWPGMLTLSRWLSKTGDGYWYPLVGLMAWWLFPDRGTAFLVATLTAFLVERPLYWLLKNGFKRNRPAQAMIGIAAVVKPSDQFSLPSGHTAAAFVMATMLSHFFPETTWWAYGWACLVGGSRVMLRVHFPADVVCGAALGLAVATSVLAVV</sequence>
<dbReference type="InterPro" id="IPR036938">
    <property type="entry name" value="PAP2/HPO_sf"/>
</dbReference>
<dbReference type="SMART" id="SM00014">
    <property type="entry name" value="acidPPc"/>
    <property type="match status" value="1"/>
</dbReference>
<dbReference type="Pfam" id="PF01569">
    <property type="entry name" value="PAP2"/>
    <property type="match status" value="1"/>
</dbReference>
<evidence type="ECO:0000256" key="2">
    <source>
        <dbReference type="ARBA" id="ARBA00012374"/>
    </source>
</evidence>
<proteinExistence type="predicted"/>
<keyword evidence="6 10" id="KW-1133">Transmembrane helix</keyword>
<dbReference type="RefSeq" id="WP_345338889.1">
    <property type="nucleotide sequence ID" value="NZ_BAABLI010000008.1"/>
</dbReference>
<feature type="domain" description="Phosphatidic acid phosphatase type 2/haloperoxidase" evidence="11">
    <location>
        <begin position="60"/>
        <end position="169"/>
    </location>
</feature>
<comment type="catalytic activity">
    <reaction evidence="9">
        <text>di-trans,octa-cis-undecaprenyl diphosphate + H2O = di-trans,octa-cis-undecaprenyl phosphate + phosphate + H(+)</text>
        <dbReference type="Rhea" id="RHEA:28094"/>
        <dbReference type="ChEBI" id="CHEBI:15377"/>
        <dbReference type="ChEBI" id="CHEBI:15378"/>
        <dbReference type="ChEBI" id="CHEBI:43474"/>
        <dbReference type="ChEBI" id="CHEBI:58405"/>
        <dbReference type="ChEBI" id="CHEBI:60392"/>
        <dbReference type="EC" id="3.6.1.27"/>
    </reaction>
</comment>
<evidence type="ECO:0000256" key="5">
    <source>
        <dbReference type="ARBA" id="ARBA00022801"/>
    </source>
</evidence>
<organism evidence="12 13">
    <name type="scientific">Corallincola platygyrae</name>
    <dbReference type="NCBI Taxonomy" id="1193278"/>
    <lineage>
        <taxon>Bacteria</taxon>
        <taxon>Pseudomonadati</taxon>
        <taxon>Pseudomonadota</taxon>
        <taxon>Gammaproteobacteria</taxon>
        <taxon>Alteromonadales</taxon>
        <taxon>Psychromonadaceae</taxon>
        <taxon>Corallincola</taxon>
    </lineage>
</organism>
<keyword evidence="7 10" id="KW-0472">Membrane</keyword>
<dbReference type="EMBL" id="JBHUHT010000012">
    <property type="protein sequence ID" value="MFD2096719.1"/>
    <property type="molecule type" value="Genomic_DNA"/>
</dbReference>
<evidence type="ECO:0000256" key="4">
    <source>
        <dbReference type="ARBA" id="ARBA00022692"/>
    </source>
</evidence>
<gene>
    <name evidence="12" type="ORF">ACFSJ3_12045</name>
</gene>
<comment type="caution">
    <text evidence="12">The sequence shown here is derived from an EMBL/GenBank/DDBJ whole genome shotgun (WGS) entry which is preliminary data.</text>
</comment>
<keyword evidence="5" id="KW-0378">Hydrolase</keyword>
<dbReference type="Gene3D" id="1.20.144.10">
    <property type="entry name" value="Phosphatidic acid phosphatase type 2/haloperoxidase"/>
    <property type="match status" value="1"/>
</dbReference>
<evidence type="ECO:0000256" key="9">
    <source>
        <dbReference type="ARBA" id="ARBA00047594"/>
    </source>
</evidence>
<feature type="transmembrane region" description="Helical" evidence="10">
    <location>
        <begin position="59"/>
        <end position="78"/>
    </location>
</feature>
<dbReference type="EC" id="3.6.1.27" evidence="2"/>
<evidence type="ECO:0000313" key="12">
    <source>
        <dbReference type="EMBL" id="MFD2096719.1"/>
    </source>
</evidence>
<evidence type="ECO:0000313" key="13">
    <source>
        <dbReference type="Proteomes" id="UP001597380"/>
    </source>
</evidence>
<evidence type="ECO:0000256" key="7">
    <source>
        <dbReference type="ARBA" id="ARBA00023136"/>
    </source>
</evidence>
<evidence type="ECO:0000256" key="3">
    <source>
        <dbReference type="ARBA" id="ARBA00022475"/>
    </source>
</evidence>
<protein>
    <recommendedName>
        <fullName evidence="2">undecaprenyl-diphosphate phosphatase</fullName>
        <ecNumber evidence="2">3.6.1.27</ecNumber>
    </recommendedName>
    <alternativeName>
        <fullName evidence="8">Undecaprenyl pyrophosphate phosphatase</fullName>
    </alternativeName>
</protein>
<feature type="transmembrane region" description="Helical" evidence="10">
    <location>
        <begin position="150"/>
        <end position="171"/>
    </location>
</feature>